<accession>A0A2I1IQI2</accession>
<organism evidence="1 2">
    <name type="scientific">Winkia neuii</name>
    <dbReference type="NCBI Taxonomy" id="33007"/>
    <lineage>
        <taxon>Bacteria</taxon>
        <taxon>Bacillati</taxon>
        <taxon>Actinomycetota</taxon>
        <taxon>Actinomycetes</taxon>
        <taxon>Actinomycetales</taxon>
        <taxon>Actinomycetaceae</taxon>
        <taxon>Winkia</taxon>
    </lineage>
</organism>
<keyword evidence="2" id="KW-1185">Reference proteome</keyword>
<evidence type="ECO:0000313" key="1">
    <source>
        <dbReference type="EMBL" id="PKY73382.1"/>
    </source>
</evidence>
<dbReference type="EMBL" id="PKKO01000001">
    <property type="protein sequence ID" value="PKY73382.1"/>
    <property type="molecule type" value="Genomic_DNA"/>
</dbReference>
<dbReference type="STRING" id="33007.HMPREF3198_00084"/>
<evidence type="ECO:0000313" key="2">
    <source>
        <dbReference type="Proteomes" id="UP000235122"/>
    </source>
</evidence>
<dbReference type="AlphaFoldDB" id="A0A2I1IQI2"/>
<dbReference type="RefSeq" id="WP_004808261.1">
    <property type="nucleotide sequence ID" value="NZ_CP118946.1"/>
</dbReference>
<proteinExistence type="predicted"/>
<comment type="caution">
    <text evidence="1">The sequence shown here is derived from an EMBL/GenBank/DDBJ whole genome shotgun (WGS) entry which is preliminary data.</text>
</comment>
<reference evidence="1 2" key="1">
    <citation type="submission" date="2017-12" db="EMBL/GenBank/DDBJ databases">
        <title>Phylogenetic diversity of female urinary microbiome.</title>
        <authorList>
            <person name="Thomas-White K."/>
            <person name="Wolfe A.J."/>
        </authorList>
    </citation>
    <scope>NUCLEOTIDE SEQUENCE [LARGE SCALE GENOMIC DNA]</scope>
    <source>
        <strain evidence="1 2">UMB0402</strain>
    </source>
</reference>
<name>A0A2I1IQI2_9ACTO</name>
<gene>
    <name evidence="1" type="ORF">CYJ19_02010</name>
</gene>
<evidence type="ECO:0008006" key="3">
    <source>
        <dbReference type="Google" id="ProtNLM"/>
    </source>
</evidence>
<dbReference type="Proteomes" id="UP000235122">
    <property type="component" value="Unassembled WGS sequence"/>
</dbReference>
<sequence>MNPRKRNRTSAKAAGRNFEKQVSQYLNAHVDDRIERRRQTGPKDQGDIAALRTQNGHRVVVECKNTTRPHLGPWTTQAETERQNDGALAAVIAHKRHGNANPADQYVTMTLKDFAALLTEKRPK</sequence>
<protein>
    <recommendedName>
        <fullName evidence="3">VRR-NUC domain-containing protein</fullName>
    </recommendedName>
</protein>
<dbReference type="SUPFAM" id="SSF52980">
    <property type="entry name" value="Restriction endonuclease-like"/>
    <property type="match status" value="1"/>
</dbReference>
<dbReference type="InterPro" id="IPR011335">
    <property type="entry name" value="Restrct_endonuc-II-like"/>
</dbReference>